<dbReference type="PROSITE" id="PS51257">
    <property type="entry name" value="PROKAR_LIPOPROTEIN"/>
    <property type="match status" value="1"/>
</dbReference>
<reference evidence="2 3" key="1">
    <citation type="submission" date="2020-08" db="EMBL/GenBank/DDBJ databases">
        <title>Genomic Encyclopedia of Type Strains, Phase IV (KMG-IV): sequencing the most valuable type-strain genomes for metagenomic binning, comparative biology and taxonomic classification.</title>
        <authorList>
            <person name="Goeker M."/>
        </authorList>
    </citation>
    <scope>NUCLEOTIDE SEQUENCE [LARGE SCALE GENOMIC DNA]</scope>
    <source>
        <strain evidence="2 3">DSM 7050</strain>
    </source>
</reference>
<dbReference type="PANTHER" id="PTHR38457">
    <property type="entry name" value="REGULATOR ABRB-RELATED"/>
    <property type="match status" value="1"/>
</dbReference>
<feature type="transmembrane region" description="Helical" evidence="1">
    <location>
        <begin position="158"/>
        <end position="176"/>
    </location>
</feature>
<keyword evidence="1" id="KW-1133">Transmembrane helix</keyword>
<dbReference type="EMBL" id="JACHOT010000009">
    <property type="protein sequence ID" value="MBB4652911.1"/>
    <property type="molecule type" value="Genomic_DNA"/>
</dbReference>
<feature type="transmembrane region" description="Helical" evidence="1">
    <location>
        <begin position="128"/>
        <end position="146"/>
    </location>
</feature>
<evidence type="ECO:0008006" key="4">
    <source>
        <dbReference type="Google" id="ProtNLM"/>
    </source>
</evidence>
<dbReference type="RefSeq" id="WP_183264331.1">
    <property type="nucleotide sequence ID" value="NZ_BAAAVZ010000026.1"/>
</dbReference>
<feature type="transmembrane region" description="Helical" evidence="1">
    <location>
        <begin position="273"/>
        <end position="294"/>
    </location>
</feature>
<feature type="transmembrane region" description="Helical" evidence="1">
    <location>
        <begin position="244"/>
        <end position="261"/>
    </location>
</feature>
<dbReference type="PANTHER" id="PTHR38457:SF1">
    <property type="entry name" value="REGULATOR ABRB-RELATED"/>
    <property type="match status" value="1"/>
</dbReference>
<feature type="transmembrane region" description="Helical" evidence="1">
    <location>
        <begin position="67"/>
        <end position="88"/>
    </location>
</feature>
<gene>
    <name evidence="2" type="ORF">GGQ99_004695</name>
</gene>
<feature type="transmembrane region" description="Helical" evidence="1">
    <location>
        <begin position="17"/>
        <end position="34"/>
    </location>
</feature>
<accession>A0ABR6L8G4</accession>
<dbReference type="InterPro" id="IPR007820">
    <property type="entry name" value="AbrB_fam"/>
</dbReference>
<feature type="transmembrane region" description="Helical" evidence="1">
    <location>
        <begin position="196"/>
        <end position="213"/>
    </location>
</feature>
<feature type="transmembrane region" description="Helical" evidence="1">
    <location>
        <begin position="95"/>
        <end position="116"/>
    </location>
</feature>
<feature type="transmembrane region" description="Helical" evidence="1">
    <location>
        <begin position="337"/>
        <end position="355"/>
    </location>
</feature>
<protein>
    <recommendedName>
        <fullName evidence="4">AbrB family transcriptional regulator</fullName>
    </recommendedName>
</protein>
<keyword evidence="1" id="KW-0812">Transmembrane</keyword>
<dbReference type="InterPro" id="IPR017516">
    <property type="entry name" value="AbrB_dup"/>
</dbReference>
<name>A0ABR6L8G4_9HYPH</name>
<evidence type="ECO:0000313" key="2">
    <source>
        <dbReference type="EMBL" id="MBB4652911.1"/>
    </source>
</evidence>
<comment type="caution">
    <text evidence="2">The sequence shown here is derived from an EMBL/GenBank/DDBJ whole genome shotgun (WGS) entry which is preliminary data.</text>
</comment>
<dbReference type="Proteomes" id="UP000539538">
    <property type="component" value="Unassembled WGS sequence"/>
</dbReference>
<dbReference type="Pfam" id="PF05145">
    <property type="entry name" value="AbrB"/>
    <property type="match status" value="1"/>
</dbReference>
<feature type="transmembrane region" description="Helical" evidence="1">
    <location>
        <begin position="220"/>
        <end position="238"/>
    </location>
</feature>
<evidence type="ECO:0000313" key="3">
    <source>
        <dbReference type="Proteomes" id="UP000539538"/>
    </source>
</evidence>
<evidence type="ECO:0000256" key="1">
    <source>
        <dbReference type="SAM" id="Phobius"/>
    </source>
</evidence>
<organism evidence="2 3">
    <name type="scientific">Aminobacter niigataensis</name>
    <dbReference type="NCBI Taxonomy" id="83265"/>
    <lineage>
        <taxon>Bacteria</taxon>
        <taxon>Pseudomonadati</taxon>
        <taxon>Pseudomonadota</taxon>
        <taxon>Alphaproteobacteria</taxon>
        <taxon>Hyphomicrobiales</taxon>
        <taxon>Phyllobacteriaceae</taxon>
        <taxon>Aminobacter</taxon>
    </lineage>
</organism>
<dbReference type="PIRSF" id="PIRSF038991">
    <property type="entry name" value="Protein_AbrB"/>
    <property type="match status" value="1"/>
</dbReference>
<sequence length="360" mass="37498">MKPDPQPAAPLSETKPWLQWLLLLACSALVGGVLEMVHLPAALLVGPMLVAIALGSSGATVRVPKPLFVAAQALLGCLVANSISPGIFTTFAAEWPLFLGAAIATVAASSFLGWFISRLKVLPGTTAVWGSAPGAATAMVLMADAFGADARLVAFMQYLRVIMVSLAAAVVARLWVDTSGVETPPIEWFPAFQWPAFGAMIGVAVAGSALGVLLRIPSPYFVGSMIVGATLHLGLGVPQQLPEWLLAIGYTLIGWSIGLNFTRPILRHAARALPQVVGSIAALMAFCGALAWGLHQILGVDPLTAYLATSPGGMDSIAIIAAAADNVDLSFVLTLQMLRFLIVLMFGPALAKLVAKSIKD</sequence>
<feature type="transmembrane region" description="Helical" evidence="1">
    <location>
        <begin position="41"/>
        <end position="61"/>
    </location>
</feature>
<proteinExistence type="predicted"/>
<dbReference type="NCBIfam" id="TIGR03082">
    <property type="entry name" value="Gneg_AbrB_dup"/>
    <property type="match status" value="2"/>
</dbReference>
<keyword evidence="3" id="KW-1185">Reference proteome</keyword>
<keyword evidence="1" id="KW-0472">Membrane</keyword>